<dbReference type="Proteomes" id="UP000433788">
    <property type="component" value="Unassembled WGS sequence"/>
</dbReference>
<dbReference type="RefSeq" id="WP_153719786.1">
    <property type="nucleotide sequence ID" value="NZ_WJPP01000004.1"/>
</dbReference>
<accession>A0A6N7QQS5</accession>
<evidence type="ECO:0000256" key="10">
    <source>
        <dbReference type="ARBA" id="ARBA00022598"/>
    </source>
</evidence>
<dbReference type="Gene3D" id="3.40.1190.10">
    <property type="entry name" value="Mur-like, catalytic domain"/>
    <property type="match status" value="1"/>
</dbReference>
<name>A0A6N7QQS5_9GAMM</name>
<comment type="cofactor">
    <cofactor evidence="1">
        <name>Mg(2+)</name>
        <dbReference type="ChEBI" id="CHEBI:18420"/>
    </cofactor>
</comment>
<keyword evidence="12 23" id="KW-0547">Nucleotide-binding</keyword>
<evidence type="ECO:0000313" key="27">
    <source>
        <dbReference type="Proteomes" id="UP000433788"/>
    </source>
</evidence>
<keyword evidence="27" id="KW-1185">Reference proteome</keyword>
<comment type="caution">
    <text evidence="26">The sequence shown here is derived from an EMBL/GenBank/DDBJ whole genome shotgun (WGS) entry which is preliminary data.</text>
</comment>
<evidence type="ECO:0000256" key="5">
    <source>
        <dbReference type="ARBA" id="ARBA00008276"/>
    </source>
</evidence>
<comment type="pathway">
    <text evidence="4">Cofactor biosynthesis; tetrahydrofolylpolyglutamate biosynthesis.</text>
</comment>
<keyword evidence="15" id="KW-0289">Folate biosynthesis</keyword>
<evidence type="ECO:0000256" key="22">
    <source>
        <dbReference type="ARBA" id="ARBA00049161"/>
    </source>
</evidence>
<evidence type="ECO:0000259" key="25">
    <source>
        <dbReference type="Pfam" id="PF08245"/>
    </source>
</evidence>
<dbReference type="InterPro" id="IPR013221">
    <property type="entry name" value="Mur_ligase_cen"/>
</dbReference>
<proteinExistence type="inferred from homology"/>
<comment type="similarity">
    <text evidence="5 23">Belongs to the folylpolyglutamate synthase family.</text>
</comment>
<dbReference type="PANTHER" id="PTHR11136">
    <property type="entry name" value="FOLYLPOLYGLUTAMATE SYNTHASE-RELATED"/>
    <property type="match status" value="1"/>
</dbReference>
<comment type="catalytic activity">
    <reaction evidence="20">
        <text>10-formyltetrahydrofolyl-(gamma-L-Glu)(n) + L-glutamate + ATP = 10-formyltetrahydrofolyl-(gamma-L-Glu)(n+1) + ADP + phosphate + H(+)</text>
        <dbReference type="Rhea" id="RHEA:51904"/>
        <dbReference type="Rhea" id="RHEA-COMP:13088"/>
        <dbReference type="Rhea" id="RHEA-COMP:14300"/>
        <dbReference type="ChEBI" id="CHEBI:15378"/>
        <dbReference type="ChEBI" id="CHEBI:29985"/>
        <dbReference type="ChEBI" id="CHEBI:30616"/>
        <dbReference type="ChEBI" id="CHEBI:43474"/>
        <dbReference type="ChEBI" id="CHEBI:134413"/>
        <dbReference type="ChEBI" id="CHEBI:456216"/>
        <dbReference type="EC" id="6.3.2.17"/>
    </reaction>
</comment>
<dbReference type="EC" id="6.3.2.17" evidence="8"/>
<dbReference type="EC" id="6.3.2.12" evidence="7"/>
<evidence type="ECO:0000256" key="3">
    <source>
        <dbReference type="ARBA" id="ARBA00004799"/>
    </source>
</evidence>
<comment type="function">
    <text evidence="2">Functions in two distinct reactions of the de novo folate biosynthetic pathway. Catalyzes the addition of a glutamate residue to dihydropteroate (7,8-dihydropteroate or H2Pte) to form dihydrofolate (7,8-dihydrofolate monoglutamate or H2Pte-Glu). Also catalyzes successive additions of L-glutamate to tetrahydrofolate or 10-formyltetrahydrofolate or 5,10-methylenetetrahydrofolate, leading to folylpolyglutamate derivatives.</text>
</comment>
<evidence type="ECO:0000256" key="19">
    <source>
        <dbReference type="ARBA" id="ARBA00047493"/>
    </source>
</evidence>
<evidence type="ECO:0000256" key="9">
    <source>
        <dbReference type="ARBA" id="ARBA00019357"/>
    </source>
</evidence>
<dbReference type="FunFam" id="3.40.1190.10:FF:000004">
    <property type="entry name" value="Dihydrofolate synthase/folylpolyglutamate synthase"/>
    <property type="match status" value="1"/>
</dbReference>
<comment type="pathway">
    <text evidence="3">Cofactor biosynthesis; tetrahydrofolate biosynthesis; 7,8-dihydrofolate from 2-amino-4-hydroxy-6-hydroxymethyl-7,8-dihydropteridine diphosphate and 4-aminobenzoate: step 2/2.</text>
</comment>
<evidence type="ECO:0000256" key="21">
    <source>
        <dbReference type="ARBA" id="ARBA00049035"/>
    </source>
</evidence>
<dbReference type="UniPathway" id="UPA00077">
    <property type="reaction ID" value="UER00157"/>
</dbReference>
<evidence type="ECO:0000259" key="24">
    <source>
        <dbReference type="Pfam" id="PF02875"/>
    </source>
</evidence>
<comment type="catalytic activity">
    <reaction evidence="19">
        <text>(6S)-5,6,7,8-tetrahydrofolyl-(gamma-L-Glu)(n) + L-glutamate + ATP = (6S)-5,6,7,8-tetrahydrofolyl-(gamma-L-Glu)(n+1) + ADP + phosphate + H(+)</text>
        <dbReference type="Rhea" id="RHEA:10580"/>
        <dbReference type="Rhea" id="RHEA-COMP:14738"/>
        <dbReference type="Rhea" id="RHEA-COMP:14740"/>
        <dbReference type="ChEBI" id="CHEBI:15378"/>
        <dbReference type="ChEBI" id="CHEBI:29985"/>
        <dbReference type="ChEBI" id="CHEBI:30616"/>
        <dbReference type="ChEBI" id="CHEBI:43474"/>
        <dbReference type="ChEBI" id="CHEBI:141005"/>
        <dbReference type="ChEBI" id="CHEBI:456216"/>
        <dbReference type="EC" id="6.3.2.17"/>
    </reaction>
</comment>
<dbReference type="PIRSF" id="PIRSF001563">
    <property type="entry name" value="Folylpolyglu_synth"/>
    <property type="match status" value="1"/>
</dbReference>
<evidence type="ECO:0000256" key="11">
    <source>
        <dbReference type="ARBA" id="ARBA00022723"/>
    </source>
</evidence>
<evidence type="ECO:0000256" key="8">
    <source>
        <dbReference type="ARBA" id="ARBA00013025"/>
    </source>
</evidence>
<dbReference type="InterPro" id="IPR036615">
    <property type="entry name" value="Mur_ligase_C_dom_sf"/>
</dbReference>
<dbReference type="Pfam" id="PF02875">
    <property type="entry name" value="Mur_ligase_C"/>
    <property type="match status" value="1"/>
</dbReference>
<sequence length="429" mass="46684">MTRQTLTDWLQWLETLHPVEIDLGLARITQVAEILELRQPGVPLVTVAGTNGKGSTVACLESMFNADGWRPGCYTSPHVLRYNERIRVGGTPVDDELILAAFAAIDAARGNITLTYFEFATLAAAWCFRERGCDVWVLEVGLGGRLDATNTFDADLAIVTTIDLDHTEWLGDTREAIAGEKMGIARAGRPIVCSDPNPPERIKAKASQLSAPLLQLGRDYFFNLQSQGRQWSWSSANDQLAELPRPSWLPDAAMVNAAGAVMAVRGALEAVALSEQGVREGLRQATLTGRQQLLSHEGYQWLLDVGHNPSAIGLLAERLKQEKQAGKAVGMAFALMQRKDLEPVLQQLIGIVDQWFILDLRDAQSHSPAVVDETVRGLGGVVLGQGDAKQAIQSLEQWAVSFETCLVGAGSFRVVELLMRAGIGEEHNG</sequence>
<gene>
    <name evidence="26" type="ORF">GH984_08560</name>
</gene>
<evidence type="ECO:0000256" key="12">
    <source>
        <dbReference type="ARBA" id="ARBA00022741"/>
    </source>
</evidence>
<evidence type="ECO:0000256" key="18">
    <source>
        <dbReference type="ARBA" id="ARBA00032510"/>
    </source>
</evidence>
<dbReference type="GO" id="GO:0005524">
    <property type="term" value="F:ATP binding"/>
    <property type="evidence" value="ECO:0007669"/>
    <property type="project" value="UniProtKB-KW"/>
</dbReference>
<comment type="catalytic activity">
    <reaction evidence="21">
        <text>(6R)-5,10-methylenetetrahydrofolyl-(gamma-L-Glu)(n) + L-glutamate + ATP = (6R)-5,10-methylenetetrahydrofolyl-(gamma-L-Glu)(n+1) + ADP + phosphate + H(+)</text>
        <dbReference type="Rhea" id="RHEA:51912"/>
        <dbReference type="Rhea" id="RHEA-COMP:13257"/>
        <dbReference type="Rhea" id="RHEA-COMP:13258"/>
        <dbReference type="ChEBI" id="CHEBI:15378"/>
        <dbReference type="ChEBI" id="CHEBI:29985"/>
        <dbReference type="ChEBI" id="CHEBI:30616"/>
        <dbReference type="ChEBI" id="CHEBI:43474"/>
        <dbReference type="ChEBI" id="CHEBI:136572"/>
        <dbReference type="ChEBI" id="CHEBI:456216"/>
        <dbReference type="EC" id="6.3.2.17"/>
    </reaction>
</comment>
<keyword evidence="11" id="KW-0479">Metal-binding</keyword>
<evidence type="ECO:0000256" key="13">
    <source>
        <dbReference type="ARBA" id="ARBA00022840"/>
    </source>
</evidence>
<dbReference type="SUPFAM" id="SSF53244">
    <property type="entry name" value="MurD-like peptide ligases, peptide-binding domain"/>
    <property type="match status" value="1"/>
</dbReference>
<evidence type="ECO:0000256" key="16">
    <source>
        <dbReference type="ARBA" id="ARBA00030048"/>
    </source>
</evidence>
<dbReference type="EMBL" id="WJPP01000004">
    <property type="protein sequence ID" value="MRH78756.1"/>
    <property type="molecule type" value="Genomic_DNA"/>
</dbReference>
<evidence type="ECO:0000256" key="15">
    <source>
        <dbReference type="ARBA" id="ARBA00022909"/>
    </source>
</evidence>
<evidence type="ECO:0000256" key="23">
    <source>
        <dbReference type="PIRNR" id="PIRNR001563"/>
    </source>
</evidence>
<dbReference type="InterPro" id="IPR036565">
    <property type="entry name" value="Mur-like_cat_sf"/>
</dbReference>
<dbReference type="InterPro" id="IPR001645">
    <property type="entry name" value="Folylpolyglutamate_synth"/>
</dbReference>
<dbReference type="SUPFAM" id="SSF53623">
    <property type="entry name" value="MurD-like peptide ligases, catalytic domain"/>
    <property type="match status" value="1"/>
</dbReference>
<dbReference type="AlphaFoldDB" id="A0A6N7QQS5"/>
<dbReference type="Gene3D" id="3.90.190.20">
    <property type="entry name" value="Mur ligase, C-terminal domain"/>
    <property type="match status" value="1"/>
</dbReference>
<evidence type="ECO:0000256" key="6">
    <source>
        <dbReference type="ARBA" id="ARBA00011245"/>
    </source>
</evidence>
<feature type="domain" description="Mur ligase C-terminal" evidence="24">
    <location>
        <begin position="289"/>
        <end position="400"/>
    </location>
</feature>
<protein>
    <recommendedName>
        <fullName evidence="9">Dihydrofolate synthase/folylpolyglutamate synthase</fullName>
        <ecNumber evidence="7">6.3.2.12</ecNumber>
        <ecNumber evidence="8">6.3.2.17</ecNumber>
    </recommendedName>
    <alternativeName>
        <fullName evidence="18">Folylpoly-gamma-glutamate synthetase-dihydrofolate synthetase</fullName>
    </alternativeName>
    <alternativeName>
        <fullName evidence="16">Folylpolyglutamate synthetase</fullName>
    </alternativeName>
    <alternativeName>
        <fullName evidence="17">Tetrahydrofolylpolyglutamate synthase</fullName>
    </alternativeName>
</protein>
<organism evidence="26 27">
    <name type="scientific">Spiribacter salilacus</name>
    <dbReference type="NCBI Taxonomy" id="2664894"/>
    <lineage>
        <taxon>Bacteria</taxon>
        <taxon>Pseudomonadati</taxon>
        <taxon>Pseudomonadota</taxon>
        <taxon>Gammaproteobacteria</taxon>
        <taxon>Chromatiales</taxon>
        <taxon>Ectothiorhodospiraceae</taxon>
        <taxon>Spiribacter</taxon>
    </lineage>
</organism>
<comment type="subunit">
    <text evidence="6">Monomer.</text>
</comment>
<evidence type="ECO:0000313" key="26">
    <source>
        <dbReference type="EMBL" id="MRH78756.1"/>
    </source>
</evidence>
<dbReference type="Pfam" id="PF08245">
    <property type="entry name" value="Mur_ligase_M"/>
    <property type="match status" value="1"/>
</dbReference>
<dbReference type="GO" id="GO:0046654">
    <property type="term" value="P:tetrahydrofolate biosynthetic process"/>
    <property type="evidence" value="ECO:0007669"/>
    <property type="project" value="UniProtKB-UniPathway"/>
</dbReference>
<keyword evidence="14" id="KW-0460">Magnesium</keyword>
<evidence type="ECO:0000256" key="1">
    <source>
        <dbReference type="ARBA" id="ARBA00001946"/>
    </source>
</evidence>
<evidence type="ECO:0000256" key="4">
    <source>
        <dbReference type="ARBA" id="ARBA00005150"/>
    </source>
</evidence>
<keyword evidence="10 23" id="KW-0436">Ligase</keyword>
<dbReference type="GO" id="GO:0004326">
    <property type="term" value="F:tetrahydrofolylpolyglutamate synthase activity"/>
    <property type="evidence" value="ECO:0007669"/>
    <property type="project" value="UniProtKB-EC"/>
</dbReference>
<dbReference type="GO" id="GO:0008841">
    <property type="term" value="F:dihydrofolate synthase activity"/>
    <property type="evidence" value="ECO:0007669"/>
    <property type="project" value="UniProtKB-EC"/>
</dbReference>
<feature type="domain" description="Mur ligase central" evidence="25">
    <location>
        <begin position="47"/>
        <end position="186"/>
    </location>
</feature>
<dbReference type="InterPro" id="IPR004101">
    <property type="entry name" value="Mur_ligase_C"/>
</dbReference>
<evidence type="ECO:0000256" key="20">
    <source>
        <dbReference type="ARBA" id="ARBA00047808"/>
    </source>
</evidence>
<comment type="catalytic activity">
    <reaction evidence="22">
        <text>7,8-dihydropteroate + L-glutamate + ATP = 7,8-dihydrofolate + ADP + phosphate + H(+)</text>
        <dbReference type="Rhea" id="RHEA:23584"/>
        <dbReference type="ChEBI" id="CHEBI:15378"/>
        <dbReference type="ChEBI" id="CHEBI:17839"/>
        <dbReference type="ChEBI" id="CHEBI:29985"/>
        <dbReference type="ChEBI" id="CHEBI:30616"/>
        <dbReference type="ChEBI" id="CHEBI:43474"/>
        <dbReference type="ChEBI" id="CHEBI:57451"/>
        <dbReference type="ChEBI" id="CHEBI:456216"/>
        <dbReference type="EC" id="6.3.2.12"/>
    </reaction>
</comment>
<evidence type="ECO:0000256" key="7">
    <source>
        <dbReference type="ARBA" id="ARBA00013023"/>
    </source>
</evidence>
<reference evidence="26 27" key="1">
    <citation type="submission" date="2019-11" db="EMBL/GenBank/DDBJ databases">
        <authorList>
            <person name="Zhang X.Y."/>
        </authorList>
    </citation>
    <scope>NUCLEOTIDE SEQUENCE [LARGE SCALE GENOMIC DNA]</scope>
    <source>
        <strain evidence="26 27">C176</strain>
    </source>
</reference>
<keyword evidence="13 23" id="KW-0067">ATP-binding</keyword>
<dbReference type="GO" id="GO:0005737">
    <property type="term" value="C:cytoplasm"/>
    <property type="evidence" value="ECO:0007669"/>
    <property type="project" value="TreeGrafter"/>
</dbReference>
<dbReference type="GO" id="GO:0046656">
    <property type="term" value="P:folic acid biosynthetic process"/>
    <property type="evidence" value="ECO:0007669"/>
    <property type="project" value="UniProtKB-KW"/>
</dbReference>
<evidence type="ECO:0000256" key="17">
    <source>
        <dbReference type="ARBA" id="ARBA00030592"/>
    </source>
</evidence>
<dbReference type="NCBIfam" id="TIGR01499">
    <property type="entry name" value="folC"/>
    <property type="match status" value="1"/>
</dbReference>
<dbReference type="GO" id="GO:0046872">
    <property type="term" value="F:metal ion binding"/>
    <property type="evidence" value="ECO:0007669"/>
    <property type="project" value="UniProtKB-KW"/>
</dbReference>
<evidence type="ECO:0000256" key="14">
    <source>
        <dbReference type="ARBA" id="ARBA00022842"/>
    </source>
</evidence>
<evidence type="ECO:0000256" key="2">
    <source>
        <dbReference type="ARBA" id="ARBA00002714"/>
    </source>
</evidence>
<dbReference type="PANTHER" id="PTHR11136:SF0">
    <property type="entry name" value="DIHYDROFOLATE SYNTHETASE-RELATED"/>
    <property type="match status" value="1"/>
</dbReference>